<dbReference type="STRING" id="1507870.A0A1V8T4P3"/>
<evidence type="ECO:0000256" key="2">
    <source>
        <dbReference type="ARBA" id="ARBA00004586"/>
    </source>
</evidence>
<protein>
    <recommendedName>
        <fullName evidence="5">ditrans,polycis-polyprenyl diphosphate synthase [(2E,6E)-farnesyldiphosphate specific]</fullName>
        <ecNumber evidence="5">2.5.1.87</ecNumber>
    </recommendedName>
</protein>
<keyword evidence="15" id="KW-1185">Reference proteome</keyword>
<evidence type="ECO:0000256" key="1">
    <source>
        <dbReference type="ARBA" id="ARBA00001946"/>
    </source>
</evidence>
<dbReference type="InterPro" id="IPR036424">
    <property type="entry name" value="UPP_synth-like_sf"/>
</dbReference>
<proteinExistence type="inferred from homology"/>
<comment type="caution">
    <text evidence="14">The sequence shown here is derived from an EMBL/GenBank/DDBJ whole genome shotgun (WGS) entry which is preliminary data.</text>
</comment>
<evidence type="ECO:0000256" key="7">
    <source>
        <dbReference type="ARBA" id="ARBA00022692"/>
    </source>
</evidence>
<dbReference type="Proteomes" id="UP000192596">
    <property type="component" value="Unassembled WGS sequence"/>
</dbReference>
<keyword evidence="11" id="KW-0472">Membrane</keyword>
<evidence type="ECO:0000256" key="6">
    <source>
        <dbReference type="ARBA" id="ARBA00022679"/>
    </source>
</evidence>
<evidence type="ECO:0000256" key="3">
    <source>
        <dbReference type="ARBA" id="ARBA00004922"/>
    </source>
</evidence>
<dbReference type="SUPFAM" id="SSF64005">
    <property type="entry name" value="Undecaprenyl diphosphate synthase"/>
    <property type="match status" value="1"/>
</dbReference>
<dbReference type="OrthoDB" id="19639at2759"/>
<dbReference type="EC" id="2.5.1.87" evidence="5"/>
<feature type="region of interest" description="Disordered" evidence="13">
    <location>
        <begin position="139"/>
        <end position="175"/>
    </location>
</feature>
<dbReference type="PANTHER" id="PTHR21528:SF0">
    <property type="entry name" value="DEHYDRODOLICHYL DIPHOSPHATE SYNTHASE COMPLEX SUBUNIT NUS1"/>
    <property type="match status" value="1"/>
</dbReference>
<evidence type="ECO:0000313" key="14">
    <source>
        <dbReference type="EMBL" id="OQO06279.1"/>
    </source>
</evidence>
<keyword evidence="6" id="KW-0808">Transferase</keyword>
<dbReference type="FunCoup" id="A0A1V8T4P3">
    <property type="interactions" value="508"/>
</dbReference>
<comment type="cofactor">
    <cofactor evidence="1">
        <name>Mg(2+)</name>
        <dbReference type="ChEBI" id="CHEBI:18420"/>
    </cofactor>
</comment>
<dbReference type="InParanoid" id="A0A1V8T4P3"/>
<evidence type="ECO:0000256" key="10">
    <source>
        <dbReference type="ARBA" id="ARBA00022989"/>
    </source>
</evidence>
<dbReference type="GO" id="GO:0005789">
    <property type="term" value="C:endoplasmic reticulum membrane"/>
    <property type="evidence" value="ECO:0007669"/>
    <property type="project" value="UniProtKB-SubCell"/>
</dbReference>
<evidence type="ECO:0000256" key="11">
    <source>
        <dbReference type="ARBA" id="ARBA00023136"/>
    </source>
</evidence>
<comment type="similarity">
    <text evidence="4">Belongs to the UPP synthase family.</text>
</comment>
<dbReference type="EMBL" id="NAJO01000017">
    <property type="protein sequence ID" value="OQO06279.1"/>
    <property type="molecule type" value="Genomic_DNA"/>
</dbReference>
<dbReference type="InterPro" id="IPR038887">
    <property type="entry name" value="Nus1/NgBR"/>
</dbReference>
<evidence type="ECO:0000256" key="9">
    <source>
        <dbReference type="ARBA" id="ARBA00022842"/>
    </source>
</evidence>
<keyword evidence="8" id="KW-0256">Endoplasmic reticulum</keyword>
<name>A0A1V8T4P3_9PEZI</name>
<evidence type="ECO:0000256" key="4">
    <source>
        <dbReference type="ARBA" id="ARBA00005432"/>
    </source>
</evidence>
<evidence type="ECO:0000256" key="13">
    <source>
        <dbReference type="SAM" id="MobiDB-lite"/>
    </source>
</evidence>
<gene>
    <name evidence="14" type="ORF">B0A48_08867</name>
</gene>
<dbReference type="GO" id="GO:1904423">
    <property type="term" value="C:dehydrodolichyl diphosphate synthase complex"/>
    <property type="evidence" value="ECO:0007669"/>
    <property type="project" value="InterPro"/>
</dbReference>
<keyword evidence="7" id="KW-0812">Transmembrane</keyword>
<reference evidence="15" key="1">
    <citation type="submission" date="2017-03" db="EMBL/GenBank/DDBJ databases">
        <title>Genomes of endolithic fungi from Antarctica.</title>
        <authorList>
            <person name="Coleine C."/>
            <person name="Masonjones S."/>
            <person name="Stajich J.E."/>
        </authorList>
    </citation>
    <scope>NUCLEOTIDE SEQUENCE [LARGE SCALE GENOMIC DNA]</scope>
    <source>
        <strain evidence="15">CCFEE 5527</strain>
    </source>
</reference>
<dbReference type="UniPathway" id="UPA00378"/>
<comment type="subcellular location">
    <subcellularLocation>
        <location evidence="2">Endoplasmic reticulum membrane</location>
    </subcellularLocation>
</comment>
<accession>A0A1V8T4P3</accession>
<evidence type="ECO:0000256" key="12">
    <source>
        <dbReference type="ARBA" id="ARBA00047353"/>
    </source>
</evidence>
<evidence type="ECO:0000256" key="8">
    <source>
        <dbReference type="ARBA" id="ARBA00022824"/>
    </source>
</evidence>
<evidence type="ECO:0000313" key="15">
    <source>
        <dbReference type="Proteomes" id="UP000192596"/>
    </source>
</evidence>
<keyword evidence="9" id="KW-0460">Magnesium</keyword>
<dbReference type="AlphaFoldDB" id="A0A1V8T4P3"/>
<evidence type="ECO:0000256" key="5">
    <source>
        <dbReference type="ARBA" id="ARBA00012596"/>
    </source>
</evidence>
<comment type="catalytic activity">
    <reaction evidence="12">
        <text>n isopentenyl diphosphate + (2E,6E)-farnesyl diphosphate = a di-trans,poly-cis-polyprenyl diphosphate + n diphosphate</text>
        <dbReference type="Rhea" id="RHEA:53008"/>
        <dbReference type="Rhea" id="RHEA-COMP:19494"/>
        <dbReference type="ChEBI" id="CHEBI:33019"/>
        <dbReference type="ChEBI" id="CHEBI:128769"/>
        <dbReference type="ChEBI" id="CHEBI:136960"/>
        <dbReference type="ChEBI" id="CHEBI:175763"/>
        <dbReference type="EC" id="2.5.1.87"/>
    </reaction>
</comment>
<dbReference type="PANTHER" id="PTHR21528">
    <property type="entry name" value="DEHYDRODOLICHYL DIPHOSPHATE SYNTHASE COMPLEX SUBUNIT NUS1"/>
    <property type="match status" value="1"/>
</dbReference>
<dbReference type="GO" id="GO:0045547">
    <property type="term" value="F:ditrans,polycis-polyprenyl diphosphate synthase [(2E,6E)-farnesyl diphosphate specific] activity"/>
    <property type="evidence" value="ECO:0007669"/>
    <property type="project" value="UniProtKB-EC"/>
</dbReference>
<dbReference type="Gene3D" id="3.40.1180.10">
    <property type="entry name" value="Decaprenyl diphosphate synthase-like"/>
    <property type="match status" value="1"/>
</dbReference>
<feature type="compositionally biased region" description="Pro residues" evidence="13">
    <location>
        <begin position="159"/>
        <end position="171"/>
    </location>
</feature>
<organism evidence="14 15">
    <name type="scientific">Cryoendolithus antarcticus</name>
    <dbReference type="NCBI Taxonomy" id="1507870"/>
    <lineage>
        <taxon>Eukaryota</taxon>
        <taxon>Fungi</taxon>
        <taxon>Dikarya</taxon>
        <taxon>Ascomycota</taxon>
        <taxon>Pezizomycotina</taxon>
        <taxon>Dothideomycetes</taxon>
        <taxon>Dothideomycetidae</taxon>
        <taxon>Cladosporiales</taxon>
        <taxon>Cladosporiaceae</taxon>
        <taxon>Cryoendolithus</taxon>
    </lineage>
</organism>
<keyword evidence="10" id="KW-1133">Transmembrane helix</keyword>
<comment type="pathway">
    <text evidence="3">Protein modification; protein glycosylation.</text>
</comment>
<feature type="compositionally biased region" description="Polar residues" evidence="13">
    <location>
        <begin position="139"/>
        <end position="157"/>
    </location>
</feature>
<sequence>MAASVNSILALLLHFLLSTIFSIYIRGRKLYHALFDRISAILNYHHRTPEIIARDVKPLARLPKHLSVILTLPPDQKDVTLLLNRLDGLIHDACELVAWSAAAGIPVLSIYEKTGLLKSSQTHLHRRIEKTLTSYYGATNPQKPTFSLRAPNTQSYTPPASPPSNPSSPPHPRQRPHITLLLLSAADSRQTLVDLTRTLASMSQSHTLSPSDISPALIDAELEESVMGEPDLLIMFGEKATLEGYPPWQVRLTEIFQLADYTGGVGYHLFVRGLRKYAGAEMRFGR</sequence>